<dbReference type="SUPFAM" id="SSF53335">
    <property type="entry name" value="S-adenosyl-L-methionine-dependent methyltransferases"/>
    <property type="match status" value="1"/>
</dbReference>
<name>A0ABS1F4K5_9PROT</name>
<keyword evidence="1 5" id="KW-0489">Methyltransferase</keyword>
<evidence type="ECO:0000256" key="2">
    <source>
        <dbReference type="ARBA" id="ARBA00022679"/>
    </source>
</evidence>
<evidence type="ECO:0000256" key="1">
    <source>
        <dbReference type="ARBA" id="ARBA00022603"/>
    </source>
</evidence>
<keyword evidence="2" id="KW-0808">Transferase</keyword>
<feature type="compositionally biased region" description="Low complexity" evidence="4">
    <location>
        <begin position="13"/>
        <end position="24"/>
    </location>
</feature>
<keyword evidence="6" id="KW-1185">Reference proteome</keyword>
<protein>
    <submittedName>
        <fullName evidence="5">Class I SAM-dependent methyltransferase</fullName>
    </submittedName>
</protein>
<dbReference type="PANTHER" id="PTHR43464">
    <property type="entry name" value="METHYLTRANSFERASE"/>
    <property type="match status" value="1"/>
</dbReference>
<evidence type="ECO:0000256" key="3">
    <source>
        <dbReference type="ARBA" id="ARBA00022691"/>
    </source>
</evidence>
<proteinExistence type="predicted"/>
<dbReference type="Proteomes" id="UP000652760">
    <property type="component" value="Unassembled WGS sequence"/>
</dbReference>
<dbReference type="Pfam" id="PF13489">
    <property type="entry name" value="Methyltransf_23"/>
    <property type="match status" value="1"/>
</dbReference>
<dbReference type="Gene3D" id="3.40.50.150">
    <property type="entry name" value="Vaccinia Virus protein VP39"/>
    <property type="match status" value="1"/>
</dbReference>
<comment type="caution">
    <text evidence="5">The sequence shown here is derived from an EMBL/GenBank/DDBJ whole genome shotgun (WGS) entry which is preliminary data.</text>
</comment>
<evidence type="ECO:0000256" key="4">
    <source>
        <dbReference type="SAM" id="MobiDB-lite"/>
    </source>
</evidence>
<gene>
    <name evidence="5" type="ORF">JHL17_13125</name>
</gene>
<organism evidence="5 6">
    <name type="scientific">Azospirillum endophyticum</name>
    <dbReference type="NCBI Taxonomy" id="2800326"/>
    <lineage>
        <taxon>Bacteria</taxon>
        <taxon>Pseudomonadati</taxon>
        <taxon>Pseudomonadota</taxon>
        <taxon>Alphaproteobacteria</taxon>
        <taxon>Rhodospirillales</taxon>
        <taxon>Azospirillaceae</taxon>
        <taxon>Azospirillum</taxon>
    </lineage>
</organism>
<dbReference type="GO" id="GO:0008168">
    <property type="term" value="F:methyltransferase activity"/>
    <property type="evidence" value="ECO:0007669"/>
    <property type="project" value="UniProtKB-KW"/>
</dbReference>
<dbReference type="EMBL" id="JAENHM010000038">
    <property type="protein sequence ID" value="MBK1838358.1"/>
    <property type="molecule type" value="Genomic_DNA"/>
</dbReference>
<evidence type="ECO:0000313" key="5">
    <source>
        <dbReference type="EMBL" id="MBK1838358.1"/>
    </source>
</evidence>
<dbReference type="CDD" id="cd02440">
    <property type="entry name" value="AdoMet_MTases"/>
    <property type="match status" value="1"/>
</dbReference>
<dbReference type="GO" id="GO:0032259">
    <property type="term" value="P:methylation"/>
    <property type="evidence" value="ECO:0007669"/>
    <property type="project" value="UniProtKB-KW"/>
</dbReference>
<keyword evidence="3" id="KW-0949">S-adenosyl-L-methionine</keyword>
<accession>A0ABS1F4K5</accession>
<evidence type="ECO:0000313" key="6">
    <source>
        <dbReference type="Proteomes" id="UP000652760"/>
    </source>
</evidence>
<dbReference type="PANTHER" id="PTHR43464:SF19">
    <property type="entry name" value="UBIQUINONE BIOSYNTHESIS O-METHYLTRANSFERASE, MITOCHONDRIAL"/>
    <property type="match status" value="1"/>
</dbReference>
<feature type="region of interest" description="Disordered" evidence="4">
    <location>
        <begin position="1"/>
        <end position="35"/>
    </location>
</feature>
<reference evidence="6" key="1">
    <citation type="submission" date="2021-01" db="EMBL/GenBank/DDBJ databases">
        <title>Genome public.</title>
        <authorList>
            <person name="Liu C."/>
            <person name="Sun Q."/>
        </authorList>
    </citation>
    <scope>NUCLEOTIDE SEQUENCE [LARGE SCALE GENOMIC DNA]</scope>
    <source>
        <strain evidence="6">YIM B02556</strain>
    </source>
</reference>
<sequence>MRRLSGAYGGAADGSDSKGSGSVGEPVKTADGGGDTPVGAPALAFDFGENWDHYSRTVLDEPRLVAAIDSLKGLVGTERLKGASFCDVGSGSGLFTIAAGKLGVARALGFDVNPTGIEVARRNLGRFAPELAERIEFRRGSALDSGFVGSLGRFDVVYAWGSLHHTGSMWPAIETVAPLVAPGGTFVLALYNRHWTSPIWTLIKIVYNLSPGFLRKFWDWTLGSLMFLATWAITGSNPLRKERGMEFWVDVTDWLGGYPYEYASADEVRARMDALGFDMLEVRPPRVPTGCNEFILRRRPA</sequence>
<dbReference type="InterPro" id="IPR029063">
    <property type="entry name" value="SAM-dependent_MTases_sf"/>
</dbReference>